<accession>A0ABM9YIY2</accession>
<dbReference type="RefSeq" id="XP_045278122.1">
    <property type="nucleotide sequence ID" value="XM_045422487.1"/>
</dbReference>
<protein>
    <submittedName>
        <fullName evidence="1">Uncharacterized protein</fullName>
    </submittedName>
</protein>
<dbReference type="Proteomes" id="UP000002039">
    <property type="component" value="Unassembled WGS sequence"/>
</dbReference>
<dbReference type="GeneID" id="69028575"/>
<name>A0ABM9YIY2_AJEDR</name>
<organism evidence="1 2">
    <name type="scientific">Ajellomyces dermatitidis (strain ER-3 / ATCC MYA-2586)</name>
    <name type="common">Blastomyces dermatitidis</name>
    <dbReference type="NCBI Taxonomy" id="559297"/>
    <lineage>
        <taxon>Eukaryota</taxon>
        <taxon>Fungi</taxon>
        <taxon>Dikarya</taxon>
        <taxon>Ascomycota</taxon>
        <taxon>Pezizomycotina</taxon>
        <taxon>Eurotiomycetes</taxon>
        <taxon>Eurotiomycetidae</taxon>
        <taxon>Onygenales</taxon>
        <taxon>Ajellomycetaceae</taxon>
        <taxon>Blastomyces</taxon>
    </lineage>
</organism>
<gene>
    <name evidence="1" type="ORF">BDCG_06738</name>
</gene>
<keyword evidence="2" id="KW-1185">Reference proteome</keyword>
<evidence type="ECO:0000313" key="2">
    <source>
        <dbReference type="Proteomes" id="UP000002039"/>
    </source>
</evidence>
<reference evidence="2" key="1">
    <citation type="journal article" date="2015" name="PLoS Genet.">
        <title>The dynamic genome and transcriptome of the human fungal pathogen Blastomyces and close relative Emmonsia.</title>
        <authorList>
            <person name="Munoz J.F."/>
            <person name="Gauthier G.M."/>
            <person name="Desjardins C.A."/>
            <person name="Gallo J.E."/>
            <person name="Holder J."/>
            <person name="Sullivan T.D."/>
            <person name="Marty A.J."/>
            <person name="Carmen J.C."/>
            <person name="Chen Z."/>
            <person name="Ding L."/>
            <person name="Gujja S."/>
            <person name="Magrini V."/>
            <person name="Misas E."/>
            <person name="Mitreva M."/>
            <person name="Priest M."/>
            <person name="Saif S."/>
            <person name="Whiston E.A."/>
            <person name="Young S."/>
            <person name="Zeng Q."/>
            <person name="Goldman W.E."/>
            <person name="Mardis E.R."/>
            <person name="Taylor J.W."/>
            <person name="McEwen J.G."/>
            <person name="Clay O.K."/>
            <person name="Klein B.S."/>
            <person name="Cuomo C.A."/>
        </authorList>
    </citation>
    <scope>NUCLEOTIDE SEQUENCE [LARGE SCALE GENOMIC DNA]</scope>
    <source>
        <strain evidence="2">ER-3 / ATCC MYA-2586</strain>
    </source>
</reference>
<evidence type="ECO:0000313" key="1">
    <source>
        <dbReference type="EMBL" id="EEQ91618.2"/>
    </source>
</evidence>
<sequence length="120" mass="13081">MWRPAKPHHLPPSATIIARSIEDGRMGLPSHSRIVFKNMTQYFALKPGARELPIASRSRVPRIVDCGFPVPSPFALPSMESVLETAVVTTTLLMDAFFVSPSLSSQPAGKDDSSMMNKGD</sequence>
<proteinExistence type="predicted"/>
<dbReference type="EMBL" id="EQ999979">
    <property type="protein sequence ID" value="EEQ91618.2"/>
    <property type="molecule type" value="Genomic_DNA"/>
</dbReference>